<comment type="subcellular location">
    <subcellularLocation>
        <location evidence="1 6">Membrane</location>
    </subcellularLocation>
</comment>
<evidence type="ECO:0000256" key="2">
    <source>
        <dbReference type="ARBA" id="ARBA00006971"/>
    </source>
</evidence>
<dbReference type="Gene3D" id="3.30.479.30">
    <property type="entry name" value="Band 7 domain"/>
    <property type="match status" value="1"/>
</dbReference>
<feature type="domain" description="Band 7" evidence="7">
    <location>
        <begin position="58"/>
        <end position="238"/>
    </location>
</feature>
<evidence type="ECO:0000256" key="4">
    <source>
        <dbReference type="ARBA" id="ARBA00022989"/>
    </source>
</evidence>
<organism evidence="8 9">
    <name type="scientific">Helicovermis profundi</name>
    <dbReference type="NCBI Taxonomy" id="3065157"/>
    <lineage>
        <taxon>Bacteria</taxon>
        <taxon>Bacillati</taxon>
        <taxon>Bacillota</taxon>
        <taxon>Clostridia</taxon>
        <taxon>Helicovermis</taxon>
    </lineage>
</organism>
<keyword evidence="8" id="KW-0378">Hydrolase</keyword>
<dbReference type="GO" id="GO:0008233">
    <property type="term" value="F:peptidase activity"/>
    <property type="evidence" value="ECO:0007669"/>
    <property type="project" value="UniProtKB-KW"/>
</dbReference>
<evidence type="ECO:0000313" key="9">
    <source>
        <dbReference type="Proteomes" id="UP001321786"/>
    </source>
</evidence>
<dbReference type="InterPro" id="IPR036013">
    <property type="entry name" value="Band_7/SPFH_dom_sf"/>
</dbReference>
<evidence type="ECO:0000256" key="3">
    <source>
        <dbReference type="ARBA" id="ARBA00022692"/>
    </source>
</evidence>
<dbReference type="Proteomes" id="UP001321786">
    <property type="component" value="Chromosome"/>
</dbReference>
<dbReference type="SUPFAM" id="SSF117892">
    <property type="entry name" value="Band 7/SPFH domain"/>
    <property type="match status" value="1"/>
</dbReference>
<proteinExistence type="inferred from homology"/>
<evidence type="ECO:0000259" key="7">
    <source>
        <dbReference type="SMART" id="SM00244"/>
    </source>
</evidence>
<feature type="transmembrane region" description="Helical" evidence="6">
    <location>
        <begin position="42"/>
        <end position="63"/>
    </location>
</feature>
<dbReference type="AlphaFoldDB" id="A0AAU9ELW4"/>
<keyword evidence="9" id="KW-1185">Reference proteome</keyword>
<dbReference type="EMBL" id="AP028654">
    <property type="protein sequence ID" value="BEP28251.1"/>
    <property type="molecule type" value="Genomic_DNA"/>
</dbReference>
<protein>
    <recommendedName>
        <fullName evidence="6">Protein HflK</fullName>
    </recommendedName>
</protein>
<evidence type="ECO:0000256" key="1">
    <source>
        <dbReference type="ARBA" id="ARBA00004370"/>
    </source>
</evidence>
<reference evidence="8 9" key="1">
    <citation type="submission" date="2023-08" db="EMBL/GenBank/DDBJ databases">
        <title>Helicovermis profunda gen. nov., sp. nov., a novel mesophilic, fermentative bacterium within the Bacillota from a deep-sea hydrothermal vent chimney.</title>
        <authorList>
            <person name="Miyazaki U."/>
            <person name="Mizutani D."/>
            <person name="Hashimoto Y."/>
            <person name="Tame A."/>
            <person name="Sawayama S."/>
            <person name="Miyazaki J."/>
            <person name="Takai K."/>
            <person name="Nakagawa S."/>
        </authorList>
    </citation>
    <scope>NUCLEOTIDE SEQUENCE [LARGE SCALE GENOMIC DNA]</scope>
    <source>
        <strain evidence="8 9">S502</strain>
    </source>
</reference>
<sequence>MSLLKNKLKNFTTHTNLDPESISEESENNTNKRSSKLKTIKTLLILPLIIISIIFVTSLAYTVDETQQAVVTTLGKVTDVKSAGLHFKLPYPIQSVKKVAVNKTQKMQIGYASTNNSEKSSQVNDVVAESKMITGDFNIVKIDFFIEWKISDPVKYLYNSNKPIDTLRMIAQSSARSIVGSKGVDGVLTVDKPIIQNEIKDKMLKKLESYDLGIAVLDIKIQDSEPPTEKVKAAFKNVETAKQEKETRINEALEYKNKTIPAAESKADKLVRDAEAYKASRINEANGDVAKFNAMYTEYAKNKTLTKTRMYLETIEKVFPDMTIYIESSSGDVQKMLPLQSFISNNLDENTKTVEDKGGN</sequence>
<dbReference type="NCBIfam" id="TIGR01933">
    <property type="entry name" value="hflK"/>
    <property type="match status" value="1"/>
</dbReference>
<dbReference type="KEGG" id="hprf:HLPR_05820"/>
<accession>A0AAU9ELW4</accession>
<keyword evidence="4 6" id="KW-1133">Transmembrane helix</keyword>
<comment type="similarity">
    <text evidence="2 6">Belongs to the band 7/mec-2 family. HflK subfamily.</text>
</comment>
<comment type="subunit">
    <text evidence="6">HflC and HflK may interact to form a multimeric complex.</text>
</comment>
<dbReference type="GO" id="GO:0016020">
    <property type="term" value="C:membrane"/>
    <property type="evidence" value="ECO:0007669"/>
    <property type="project" value="UniProtKB-SubCell"/>
</dbReference>
<evidence type="ECO:0000313" key="8">
    <source>
        <dbReference type="EMBL" id="BEP28251.1"/>
    </source>
</evidence>
<dbReference type="InterPro" id="IPR001107">
    <property type="entry name" value="Band_7"/>
</dbReference>
<comment type="function">
    <text evidence="6">HflC and HflK could encode or regulate a protease.</text>
</comment>
<keyword evidence="3 6" id="KW-0812">Transmembrane</keyword>
<evidence type="ECO:0000256" key="5">
    <source>
        <dbReference type="ARBA" id="ARBA00023136"/>
    </source>
</evidence>
<keyword evidence="5 6" id="KW-0472">Membrane</keyword>
<keyword evidence="8" id="KW-0645">Protease</keyword>
<dbReference type="PANTHER" id="PTHR43327">
    <property type="entry name" value="STOMATIN-LIKE PROTEIN 2, MITOCHONDRIAL"/>
    <property type="match status" value="1"/>
</dbReference>
<evidence type="ECO:0000256" key="6">
    <source>
        <dbReference type="RuleBase" id="RU364113"/>
    </source>
</evidence>
<dbReference type="CDD" id="cd03404">
    <property type="entry name" value="SPFH_HflK"/>
    <property type="match status" value="1"/>
</dbReference>
<gene>
    <name evidence="8" type="primary">hflK</name>
    <name evidence="8" type="ORF">HLPR_05820</name>
</gene>
<dbReference type="PANTHER" id="PTHR43327:SF2">
    <property type="entry name" value="MODULATOR OF FTSH PROTEASE HFLK"/>
    <property type="match status" value="1"/>
</dbReference>
<dbReference type="InterPro" id="IPR050710">
    <property type="entry name" value="Band7/mec-2_domain"/>
</dbReference>
<dbReference type="GO" id="GO:0006508">
    <property type="term" value="P:proteolysis"/>
    <property type="evidence" value="ECO:0007669"/>
    <property type="project" value="UniProtKB-KW"/>
</dbReference>
<dbReference type="Pfam" id="PF01145">
    <property type="entry name" value="Band_7"/>
    <property type="match status" value="1"/>
</dbReference>
<name>A0AAU9ELW4_9FIRM</name>
<dbReference type="InterPro" id="IPR010201">
    <property type="entry name" value="HflK"/>
</dbReference>
<dbReference type="SMART" id="SM00244">
    <property type="entry name" value="PHB"/>
    <property type="match status" value="1"/>
</dbReference>
<dbReference type="RefSeq" id="WP_338536578.1">
    <property type="nucleotide sequence ID" value="NZ_AP028654.1"/>
</dbReference>